<dbReference type="EMBL" id="KZ819606">
    <property type="protein sequence ID" value="PWN32396.1"/>
    <property type="molecule type" value="Genomic_DNA"/>
</dbReference>
<sequence>MEFSQDESEEVSKLKKQLVEERMHSSQLQHTQVKLIEENKNLKDNLKHFQSSFDENAAKLDRAERNQESIRDERDRFKLNSDNLEQALSKAKNQLSQKNKFDRLEDDVRVDVMSRPEKELIQEIDQLKEKCKALEIRLNDVQVMADAGPSSIGSDAKYASAKLLSLENENTTLKADNQRLRQGSTMIISDSNPSNFASEEQHSRELITKLNQQIAAAKERSLRFEREALIASNERLASEKRTKHVIQSLETARDDLKDEVKLREAHINELEKQLQGIHTLLDKEIDSPFNEIEGRIRNLIQDGKDVTSIRTILMKWRSDDIRVANKAELPKSVSDLAAQIVKAYLELDIAYQTMKKAAETNSLLVEDLQKELQKSSQASKALKKREKEMVKAKGRLKMLSGSLQKALPLAAGLQSVVGDASISGAGGVSFSAIGDETIAGGNESTLGGLRGFEADLVDEMEQLITYVEDLDNRLEFQRVEQEIREMSAISERDRLKNELSVLEREYLEVKTSLQDANHGHQVEVHQLQEEKRIAIEQAEDAYSVAKQQEESCTQMEKKLAHHELLANQDIENLLQLLDRYQQVLQDEGLRWQTMSKVQSIDMTQFAADLIKRSADWDSSQRAVIDMEREKARQLEATLSDQQERYEVEKQRHETKSQALIISMKEELEYCRAQIEERAQKEEEQAKIVAQNALLLAELREEIAKERTKAESLQRDWTAFEAQLLEDNAVKDRKLEEAQTEINTLTNRENDTSSTAKEKEMTEALSIAQSTIEHLEHELAIKAQECEDADDKEIALRKDNKRLLSRIATMQARLEKLQQPQFQQNKALDTVPSSVPPSSSSGSLKQSHPTKLSKDQPVTRKRRNSDMEEKQVNGEKTLSGNTEELPSSKVDRAYVYAPGPTSMTLNASQRNARDRFSPAFSAGQHHNHAIGKNAGATPIDEISFKQKGIPSEDSTINPPSSAAGSDALNRSQGRSGGSSKPSDLVALRLQQKIASQPSTTSVLNTSTQSLNPARIKDRTNKPRENVNVKANFNSSQKDTIQIQKASNDNDFMTKLNRYRTPSNGFSGTTSTTMQDHSRPPLRG</sequence>
<feature type="compositionally biased region" description="Low complexity" evidence="2">
    <location>
        <begin position="830"/>
        <end position="842"/>
    </location>
</feature>
<feature type="region of interest" description="Disordered" evidence="2">
    <location>
        <begin position="1057"/>
        <end position="1082"/>
    </location>
</feature>
<feature type="compositionally biased region" description="Polar residues" evidence="2">
    <location>
        <begin position="873"/>
        <end position="884"/>
    </location>
</feature>
<keyword evidence="4" id="KW-1185">Reference proteome</keyword>
<dbReference type="Proteomes" id="UP000245771">
    <property type="component" value="Unassembled WGS sequence"/>
</dbReference>
<feature type="region of interest" description="Disordered" evidence="2">
    <location>
        <begin position="57"/>
        <end position="78"/>
    </location>
</feature>
<dbReference type="OrthoDB" id="10692252at2759"/>
<feature type="compositionally biased region" description="Polar residues" evidence="2">
    <location>
        <begin position="951"/>
        <end position="980"/>
    </location>
</feature>
<feature type="compositionally biased region" description="Polar residues" evidence="2">
    <location>
        <begin position="993"/>
        <end position="1010"/>
    </location>
</feature>
<dbReference type="RefSeq" id="XP_025352698.1">
    <property type="nucleotide sequence ID" value="XM_025503033.1"/>
</dbReference>
<feature type="region of interest" description="Disordered" evidence="2">
    <location>
        <begin position="993"/>
        <end position="1020"/>
    </location>
</feature>
<gene>
    <name evidence="3" type="ORF">FA14DRAFT_87862</name>
</gene>
<feature type="coiled-coil region" evidence="1">
    <location>
        <begin position="624"/>
        <end position="791"/>
    </location>
</feature>
<feature type="coiled-coil region" evidence="1">
    <location>
        <begin position="485"/>
        <end position="565"/>
    </location>
</feature>
<feature type="compositionally biased region" description="Polar residues" evidence="2">
    <location>
        <begin position="1058"/>
        <end position="1073"/>
    </location>
</feature>
<evidence type="ECO:0000313" key="4">
    <source>
        <dbReference type="Proteomes" id="UP000245771"/>
    </source>
</evidence>
<reference evidence="3 4" key="1">
    <citation type="journal article" date="2018" name="Mol. Biol. Evol.">
        <title>Broad Genomic Sampling Reveals a Smut Pathogenic Ancestry of the Fungal Clade Ustilaginomycotina.</title>
        <authorList>
            <person name="Kijpornyongpan T."/>
            <person name="Mondo S.J."/>
            <person name="Barry K."/>
            <person name="Sandor L."/>
            <person name="Lee J."/>
            <person name="Lipzen A."/>
            <person name="Pangilinan J."/>
            <person name="LaButti K."/>
            <person name="Hainaut M."/>
            <person name="Henrissat B."/>
            <person name="Grigoriev I.V."/>
            <person name="Spatafora J.W."/>
            <person name="Aime M.C."/>
        </authorList>
    </citation>
    <scope>NUCLEOTIDE SEQUENCE [LARGE SCALE GENOMIC DNA]</scope>
    <source>
        <strain evidence="3 4">MCA 3882</strain>
    </source>
</reference>
<proteinExistence type="predicted"/>
<name>A0A316V4C6_9BASI</name>
<feature type="region of interest" description="Disordered" evidence="2">
    <location>
        <begin position="817"/>
        <end position="889"/>
    </location>
</feature>
<feature type="compositionally biased region" description="Polar residues" evidence="2">
    <location>
        <begin position="817"/>
        <end position="826"/>
    </location>
</feature>
<dbReference type="AlphaFoldDB" id="A0A316V4C6"/>
<feature type="compositionally biased region" description="Basic and acidic residues" evidence="2">
    <location>
        <begin position="851"/>
        <end position="872"/>
    </location>
</feature>
<dbReference type="InParanoid" id="A0A316V4C6"/>
<evidence type="ECO:0000256" key="1">
    <source>
        <dbReference type="SAM" id="Coils"/>
    </source>
</evidence>
<organism evidence="3 4">
    <name type="scientific">Meira miltonrushii</name>
    <dbReference type="NCBI Taxonomy" id="1280837"/>
    <lineage>
        <taxon>Eukaryota</taxon>
        <taxon>Fungi</taxon>
        <taxon>Dikarya</taxon>
        <taxon>Basidiomycota</taxon>
        <taxon>Ustilaginomycotina</taxon>
        <taxon>Exobasidiomycetes</taxon>
        <taxon>Exobasidiales</taxon>
        <taxon>Brachybasidiaceae</taxon>
        <taxon>Meira</taxon>
    </lineage>
</organism>
<evidence type="ECO:0000256" key="2">
    <source>
        <dbReference type="SAM" id="MobiDB-lite"/>
    </source>
</evidence>
<dbReference type="STRING" id="1280837.A0A316V4C6"/>
<keyword evidence="1" id="KW-0175">Coiled coil</keyword>
<feature type="region of interest" description="Disordered" evidence="2">
    <location>
        <begin position="948"/>
        <end position="981"/>
    </location>
</feature>
<dbReference type="GeneID" id="37024814"/>
<accession>A0A316V4C6</accession>
<protein>
    <submittedName>
        <fullName evidence="3">Uncharacterized protein</fullName>
    </submittedName>
</protein>
<evidence type="ECO:0000313" key="3">
    <source>
        <dbReference type="EMBL" id="PWN32396.1"/>
    </source>
</evidence>